<reference evidence="1 2" key="1">
    <citation type="journal article" date="2013" name="Genome Biol.">
        <title>The genome sequence of the most widely cultivated cacao type and its use to identify candidate genes regulating pod color.</title>
        <authorList>
            <person name="Motamayor J.C."/>
            <person name="Mockaitis K."/>
            <person name="Schmutz J."/>
            <person name="Haiminen N."/>
            <person name="Iii D.L."/>
            <person name="Cornejo O."/>
            <person name="Findley S.D."/>
            <person name="Zheng P."/>
            <person name="Utro F."/>
            <person name="Royaert S."/>
            <person name="Saski C."/>
            <person name="Jenkins J."/>
            <person name="Podicheti R."/>
            <person name="Zhao M."/>
            <person name="Scheffler B.E."/>
            <person name="Stack J.C."/>
            <person name="Feltus F.A."/>
            <person name="Mustiga G.M."/>
            <person name="Amores F."/>
            <person name="Phillips W."/>
            <person name="Marelli J.P."/>
            <person name="May G.D."/>
            <person name="Shapiro H."/>
            <person name="Ma J."/>
            <person name="Bustamante C.D."/>
            <person name="Schnell R.J."/>
            <person name="Main D."/>
            <person name="Gilbert D."/>
            <person name="Parida L."/>
            <person name="Kuhn D.N."/>
        </authorList>
    </citation>
    <scope>NUCLEOTIDE SEQUENCE [LARGE SCALE GENOMIC DNA]</scope>
    <source>
        <strain evidence="2">cv. Matina 1-6</strain>
    </source>
</reference>
<dbReference type="InParanoid" id="A0A061FRR5"/>
<dbReference type="AlphaFoldDB" id="A0A061FRR5"/>
<dbReference type="Proteomes" id="UP000026915">
    <property type="component" value="Chromosome 10"/>
</dbReference>
<sequence>MNKTNDFASNCNALRINDGKVSKQHVSVSCRKKTKILGSTMILSCMCGH</sequence>
<proteinExistence type="predicted"/>
<gene>
    <name evidence="1" type="ORF">TCM_045065</name>
</gene>
<accession>A0A061FRR5</accession>
<dbReference type="Gramene" id="EOY19756">
    <property type="protein sequence ID" value="EOY19756"/>
    <property type="gene ID" value="TCM_045065"/>
</dbReference>
<organism evidence="1 2">
    <name type="scientific">Theobroma cacao</name>
    <name type="common">Cacao</name>
    <name type="synonym">Cocoa</name>
    <dbReference type="NCBI Taxonomy" id="3641"/>
    <lineage>
        <taxon>Eukaryota</taxon>
        <taxon>Viridiplantae</taxon>
        <taxon>Streptophyta</taxon>
        <taxon>Embryophyta</taxon>
        <taxon>Tracheophyta</taxon>
        <taxon>Spermatophyta</taxon>
        <taxon>Magnoliopsida</taxon>
        <taxon>eudicotyledons</taxon>
        <taxon>Gunneridae</taxon>
        <taxon>Pentapetalae</taxon>
        <taxon>rosids</taxon>
        <taxon>malvids</taxon>
        <taxon>Malvales</taxon>
        <taxon>Malvaceae</taxon>
        <taxon>Byttnerioideae</taxon>
        <taxon>Theobroma</taxon>
    </lineage>
</organism>
<name>A0A061FRR5_THECC</name>
<dbReference type="HOGENOM" id="CLU_3145523_0_0_1"/>
<keyword evidence="2" id="KW-1185">Reference proteome</keyword>
<evidence type="ECO:0000313" key="2">
    <source>
        <dbReference type="Proteomes" id="UP000026915"/>
    </source>
</evidence>
<evidence type="ECO:0000313" key="1">
    <source>
        <dbReference type="EMBL" id="EOY19756.1"/>
    </source>
</evidence>
<protein>
    <submittedName>
        <fullName evidence="1">Uncharacterized protein</fullName>
    </submittedName>
</protein>
<dbReference type="EMBL" id="CM001888">
    <property type="protein sequence ID" value="EOY19756.1"/>
    <property type="molecule type" value="Genomic_DNA"/>
</dbReference>